<accession>A0A401PTM8</accession>
<evidence type="ECO:0000313" key="4">
    <source>
        <dbReference type="EMBL" id="GCB76499.1"/>
    </source>
</evidence>
<evidence type="ECO:0000313" key="5">
    <source>
        <dbReference type="Proteomes" id="UP000288216"/>
    </source>
</evidence>
<dbReference type="SUPFAM" id="SSF57424">
    <property type="entry name" value="LDL receptor-like module"/>
    <property type="match status" value="1"/>
</dbReference>
<dbReference type="STRING" id="75743.A0A401PTM8"/>
<dbReference type="Pfam" id="PF25241">
    <property type="entry name" value="LDLRAD1_C"/>
    <property type="match status" value="1"/>
</dbReference>
<proteinExistence type="predicted"/>
<keyword evidence="2" id="KW-0812">Transmembrane</keyword>
<dbReference type="OrthoDB" id="2019384at2759"/>
<evidence type="ECO:0000256" key="1">
    <source>
        <dbReference type="ARBA" id="ARBA00023157"/>
    </source>
</evidence>
<dbReference type="InterPro" id="IPR036055">
    <property type="entry name" value="LDL_receptor-like_sf"/>
</dbReference>
<evidence type="ECO:0000256" key="2">
    <source>
        <dbReference type="SAM" id="Phobius"/>
    </source>
</evidence>
<dbReference type="InterPro" id="IPR002172">
    <property type="entry name" value="LDrepeatLR_classA_rpt"/>
</dbReference>
<dbReference type="OMA" id="MCRDMPQ"/>
<protein>
    <recommendedName>
        <fullName evidence="3">LDLRAD1-like C-terminal domain-containing protein</fullName>
    </recommendedName>
</protein>
<dbReference type="InterPro" id="IPR057430">
    <property type="entry name" value="LDLRAD1_C"/>
</dbReference>
<dbReference type="PRINTS" id="PR00261">
    <property type="entry name" value="LDLRECEPTOR"/>
</dbReference>
<dbReference type="Proteomes" id="UP000288216">
    <property type="component" value="Unassembled WGS sequence"/>
</dbReference>
<dbReference type="AlphaFoldDB" id="A0A401PTM8"/>
<keyword evidence="1" id="KW-1015">Disulfide bond</keyword>
<keyword evidence="2" id="KW-1133">Transmembrane helix</keyword>
<reference evidence="4 5" key="1">
    <citation type="journal article" date="2018" name="Nat. Ecol. Evol.">
        <title>Shark genomes provide insights into elasmobranch evolution and the origin of vertebrates.</title>
        <authorList>
            <person name="Hara Y"/>
            <person name="Yamaguchi K"/>
            <person name="Onimaru K"/>
            <person name="Kadota M"/>
            <person name="Koyanagi M"/>
            <person name="Keeley SD"/>
            <person name="Tatsumi K"/>
            <person name="Tanaka K"/>
            <person name="Motone F"/>
            <person name="Kageyama Y"/>
            <person name="Nozu R"/>
            <person name="Adachi N"/>
            <person name="Nishimura O"/>
            <person name="Nakagawa R"/>
            <person name="Tanegashima C"/>
            <person name="Kiyatake I"/>
            <person name="Matsumoto R"/>
            <person name="Murakumo K"/>
            <person name="Nishida K"/>
            <person name="Terakita A"/>
            <person name="Kuratani S"/>
            <person name="Sato K"/>
            <person name="Hyodo S Kuraku.S."/>
        </authorList>
    </citation>
    <scope>NUCLEOTIDE SEQUENCE [LARGE SCALE GENOMIC DNA]</scope>
</reference>
<keyword evidence="5" id="KW-1185">Reference proteome</keyword>
<feature type="domain" description="LDLRAD1-like C-terminal" evidence="3">
    <location>
        <begin position="167"/>
        <end position="206"/>
    </location>
</feature>
<gene>
    <name evidence="4" type="ORF">scyTo_0015500</name>
</gene>
<keyword evidence="2" id="KW-0472">Membrane</keyword>
<feature type="non-terminal residue" evidence="4">
    <location>
        <position position="1"/>
    </location>
</feature>
<organism evidence="4 5">
    <name type="scientific">Scyliorhinus torazame</name>
    <name type="common">Cloudy catshark</name>
    <name type="synonym">Catulus torazame</name>
    <dbReference type="NCBI Taxonomy" id="75743"/>
    <lineage>
        <taxon>Eukaryota</taxon>
        <taxon>Metazoa</taxon>
        <taxon>Chordata</taxon>
        <taxon>Craniata</taxon>
        <taxon>Vertebrata</taxon>
        <taxon>Chondrichthyes</taxon>
        <taxon>Elasmobranchii</taxon>
        <taxon>Galeomorphii</taxon>
        <taxon>Galeoidea</taxon>
        <taxon>Carcharhiniformes</taxon>
        <taxon>Scyliorhinidae</taxon>
        <taxon>Scyliorhinus</taxon>
    </lineage>
</organism>
<sequence>PSFDVTPFGSTISMTSNKSKKGKRDYWDCSQRGSPCCCSRQCCWISVVVMLILGIIVAAVACAVVFGIRKTIPESRFCITANNHSGFLCDNSVICLQPSQVCHRIKDCLDVANKEPAMCSDLPHNLPSYLVFRCGDPSSWVYTDQVCNGFNNCGDCSDESGPLSDCPPCGPQYWNCESVVSQYCNCIPRQLCRDNIQHCVDWSDEYNCAAN</sequence>
<feature type="transmembrane region" description="Helical" evidence="2">
    <location>
        <begin position="44"/>
        <end position="68"/>
    </location>
</feature>
<evidence type="ECO:0000259" key="3">
    <source>
        <dbReference type="Pfam" id="PF25241"/>
    </source>
</evidence>
<dbReference type="EMBL" id="BFAA01008819">
    <property type="protein sequence ID" value="GCB76499.1"/>
    <property type="molecule type" value="Genomic_DNA"/>
</dbReference>
<comment type="caution">
    <text evidence="4">The sequence shown here is derived from an EMBL/GenBank/DDBJ whole genome shotgun (WGS) entry which is preliminary data.</text>
</comment>
<name>A0A401PTM8_SCYTO</name>